<dbReference type="SMART" id="SM00020">
    <property type="entry name" value="Tryp_SPc"/>
    <property type="match status" value="1"/>
</dbReference>
<dbReference type="GO" id="GO:0004252">
    <property type="term" value="F:serine-type endopeptidase activity"/>
    <property type="evidence" value="ECO:0007669"/>
    <property type="project" value="InterPro"/>
</dbReference>
<proteinExistence type="inferred from homology"/>
<evidence type="ECO:0000256" key="7">
    <source>
        <dbReference type="ARBA" id="ARBA00023180"/>
    </source>
</evidence>
<dbReference type="AlphaFoldDB" id="A0A182NE12"/>
<evidence type="ECO:0000313" key="11">
    <source>
        <dbReference type="EnsemblMetazoa" id="ADIR005876-PA"/>
    </source>
</evidence>
<evidence type="ECO:0000259" key="10">
    <source>
        <dbReference type="PROSITE" id="PS50240"/>
    </source>
</evidence>
<evidence type="ECO:0000256" key="8">
    <source>
        <dbReference type="ARBA" id="ARBA00024195"/>
    </source>
</evidence>
<protein>
    <recommendedName>
        <fullName evidence="10">Peptidase S1 domain-containing protein</fullName>
    </recommendedName>
</protein>
<reference evidence="12" key="1">
    <citation type="submission" date="2013-03" db="EMBL/GenBank/DDBJ databases">
        <title>The Genome Sequence of Anopheles dirus WRAIR2.</title>
        <authorList>
            <consortium name="The Broad Institute Genomics Platform"/>
            <person name="Neafsey D.E."/>
            <person name="Walton C."/>
            <person name="Walker B."/>
            <person name="Young S.K."/>
            <person name="Zeng Q."/>
            <person name="Gargeya S."/>
            <person name="Fitzgerald M."/>
            <person name="Haas B."/>
            <person name="Abouelleil A."/>
            <person name="Allen A.W."/>
            <person name="Alvarado L."/>
            <person name="Arachchi H.M."/>
            <person name="Berlin A.M."/>
            <person name="Chapman S.B."/>
            <person name="Gainer-Dewar J."/>
            <person name="Goldberg J."/>
            <person name="Griggs A."/>
            <person name="Gujja S."/>
            <person name="Hansen M."/>
            <person name="Howarth C."/>
            <person name="Imamovic A."/>
            <person name="Ireland A."/>
            <person name="Larimer J."/>
            <person name="McCowan C."/>
            <person name="Murphy C."/>
            <person name="Pearson M."/>
            <person name="Poon T.W."/>
            <person name="Priest M."/>
            <person name="Roberts A."/>
            <person name="Saif S."/>
            <person name="Shea T."/>
            <person name="Sisk P."/>
            <person name="Sykes S."/>
            <person name="Wortman J."/>
            <person name="Nusbaum C."/>
            <person name="Birren B."/>
        </authorList>
    </citation>
    <scope>NUCLEOTIDE SEQUENCE [LARGE SCALE GENOMIC DNA]</scope>
    <source>
        <strain evidence="12">WRAIR2</strain>
    </source>
</reference>
<reference evidence="11" key="2">
    <citation type="submission" date="2020-05" db="UniProtKB">
        <authorList>
            <consortium name="EnsemblMetazoa"/>
        </authorList>
    </citation>
    <scope>IDENTIFICATION</scope>
    <source>
        <strain evidence="11">WRAIR2</strain>
    </source>
</reference>
<dbReference type="Proteomes" id="UP000075884">
    <property type="component" value="Unassembled WGS sequence"/>
</dbReference>
<comment type="subcellular location">
    <subcellularLocation>
        <location evidence="1">Secreted</location>
    </subcellularLocation>
</comment>
<dbReference type="FunFam" id="2.40.10.10:FF:000028">
    <property type="entry name" value="Serine protease easter"/>
    <property type="match status" value="1"/>
</dbReference>
<dbReference type="VEuPathDB" id="VectorBase:ADIR005876"/>
<feature type="chain" id="PRO_5008129697" description="Peptidase S1 domain-containing protein" evidence="9">
    <location>
        <begin position="23"/>
        <end position="323"/>
    </location>
</feature>
<dbReference type="PROSITE" id="PS50240">
    <property type="entry name" value="TRYPSIN_DOM"/>
    <property type="match status" value="1"/>
</dbReference>
<evidence type="ECO:0000256" key="9">
    <source>
        <dbReference type="SAM" id="SignalP"/>
    </source>
</evidence>
<feature type="domain" description="Peptidase S1" evidence="10">
    <location>
        <begin position="39"/>
        <end position="311"/>
    </location>
</feature>
<evidence type="ECO:0000256" key="1">
    <source>
        <dbReference type="ARBA" id="ARBA00004613"/>
    </source>
</evidence>
<dbReference type="SUPFAM" id="SSF50494">
    <property type="entry name" value="Trypsin-like serine proteases"/>
    <property type="match status" value="1"/>
</dbReference>
<name>A0A182NE12_9DIPT</name>
<dbReference type="PANTHER" id="PTHR24260">
    <property type="match status" value="1"/>
</dbReference>
<dbReference type="InterPro" id="IPR051333">
    <property type="entry name" value="CLIP_Serine_Protease"/>
</dbReference>
<dbReference type="GO" id="GO:0045087">
    <property type="term" value="P:innate immune response"/>
    <property type="evidence" value="ECO:0007669"/>
    <property type="project" value="UniProtKB-KW"/>
</dbReference>
<keyword evidence="7" id="KW-0325">Glycoprotein</keyword>
<dbReference type="Pfam" id="PF00089">
    <property type="entry name" value="Trypsin"/>
    <property type="match status" value="1"/>
</dbReference>
<comment type="similarity">
    <text evidence="8">Belongs to the peptidase S1 family. CLIP subfamily.</text>
</comment>
<organism evidence="11 12">
    <name type="scientific">Anopheles dirus</name>
    <dbReference type="NCBI Taxonomy" id="7168"/>
    <lineage>
        <taxon>Eukaryota</taxon>
        <taxon>Metazoa</taxon>
        <taxon>Ecdysozoa</taxon>
        <taxon>Arthropoda</taxon>
        <taxon>Hexapoda</taxon>
        <taxon>Insecta</taxon>
        <taxon>Pterygota</taxon>
        <taxon>Neoptera</taxon>
        <taxon>Endopterygota</taxon>
        <taxon>Diptera</taxon>
        <taxon>Nematocera</taxon>
        <taxon>Culicoidea</taxon>
        <taxon>Culicidae</taxon>
        <taxon>Anophelinae</taxon>
        <taxon>Anopheles</taxon>
    </lineage>
</organism>
<keyword evidence="4 9" id="KW-0732">Signal</keyword>
<dbReference type="EnsemblMetazoa" id="ADIR005876-RA">
    <property type="protein sequence ID" value="ADIR005876-PA"/>
    <property type="gene ID" value="ADIR005876"/>
</dbReference>
<dbReference type="PANTHER" id="PTHR24260:SF147">
    <property type="entry name" value="EG:BACR7A4.3 PROTEIN-RELATED"/>
    <property type="match status" value="1"/>
</dbReference>
<keyword evidence="12" id="KW-1185">Reference proteome</keyword>
<evidence type="ECO:0000256" key="5">
    <source>
        <dbReference type="ARBA" id="ARBA00022859"/>
    </source>
</evidence>
<evidence type="ECO:0000313" key="12">
    <source>
        <dbReference type="Proteomes" id="UP000075884"/>
    </source>
</evidence>
<keyword evidence="6" id="KW-1015">Disulfide bond</keyword>
<evidence type="ECO:0000256" key="3">
    <source>
        <dbReference type="ARBA" id="ARBA00022588"/>
    </source>
</evidence>
<sequence>MGRISVSVLLLVSLGFRAGCCAYSAMQVDDSSESSERSLLNTENCGKRYYDSEFPVDSRLFEHPWLARFGYKKDETVNYVFQGLLINSRYVLTTVFVTQFKDMGLLAYVRIGEHNSSTVIDCEQQTPGEEKCAPAVQDILVDAIIIHPDYDSFRQVNDVALVRLRSSANADGDSVIPICLNRDVDLQSTFLLIASWCGRRDTGLSTVPKQYMMKTISPHECTALLPRHTVSLANGMFCIVFDEKHTQPTAPALEPNLRGGSGAPIYTVHEGNRIFLIGLLSYGPRYPAKLHEPYVITPIAPFYSWLLDTMERDFEQQAYITAD</sequence>
<keyword evidence="5" id="KW-0391">Immunity</keyword>
<evidence type="ECO:0000256" key="2">
    <source>
        <dbReference type="ARBA" id="ARBA00022525"/>
    </source>
</evidence>
<dbReference type="InterPro" id="IPR001254">
    <property type="entry name" value="Trypsin_dom"/>
</dbReference>
<dbReference type="GO" id="GO:0006508">
    <property type="term" value="P:proteolysis"/>
    <property type="evidence" value="ECO:0007669"/>
    <property type="project" value="InterPro"/>
</dbReference>
<dbReference type="STRING" id="7168.A0A182NE12"/>
<dbReference type="InterPro" id="IPR009003">
    <property type="entry name" value="Peptidase_S1_PA"/>
</dbReference>
<evidence type="ECO:0000256" key="6">
    <source>
        <dbReference type="ARBA" id="ARBA00023157"/>
    </source>
</evidence>
<keyword evidence="3" id="KW-0399">Innate immunity</keyword>
<accession>A0A182NE12</accession>
<dbReference type="GO" id="GO:0005576">
    <property type="term" value="C:extracellular region"/>
    <property type="evidence" value="ECO:0007669"/>
    <property type="project" value="UniProtKB-SubCell"/>
</dbReference>
<dbReference type="Gene3D" id="2.40.10.10">
    <property type="entry name" value="Trypsin-like serine proteases"/>
    <property type="match status" value="2"/>
</dbReference>
<dbReference type="InterPro" id="IPR043504">
    <property type="entry name" value="Peptidase_S1_PA_chymotrypsin"/>
</dbReference>
<keyword evidence="2" id="KW-0964">Secreted</keyword>
<feature type="signal peptide" evidence="9">
    <location>
        <begin position="1"/>
        <end position="22"/>
    </location>
</feature>
<evidence type="ECO:0000256" key="4">
    <source>
        <dbReference type="ARBA" id="ARBA00022729"/>
    </source>
</evidence>